<reference evidence="1 2" key="1">
    <citation type="journal article" date="2022" name="Genome Biol. Evol.">
        <title>The Spruce Budworm Genome: Reconstructing the Evolutionary History of Antifreeze Proteins.</title>
        <authorList>
            <person name="Beliveau C."/>
            <person name="Gagne P."/>
            <person name="Picq S."/>
            <person name="Vernygora O."/>
            <person name="Keeling C.I."/>
            <person name="Pinkney K."/>
            <person name="Doucet D."/>
            <person name="Wen F."/>
            <person name="Johnston J.S."/>
            <person name="Maaroufi H."/>
            <person name="Boyle B."/>
            <person name="Laroche J."/>
            <person name="Dewar K."/>
            <person name="Juretic N."/>
            <person name="Blackburn G."/>
            <person name="Nisole A."/>
            <person name="Brunet B."/>
            <person name="Brandao M."/>
            <person name="Lumley L."/>
            <person name="Duan J."/>
            <person name="Quan G."/>
            <person name="Lucarotti C.J."/>
            <person name="Roe A.D."/>
            <person name="Sperling F.A.H."/>
            <person name="Levesque R.C."/>
            <person name="Cusson M."/>
        </authorList>
    </citation>
    <scope>NUCLEOTIDE SEQUENCE [LARGE SCALE GENOMIC DNA]</scope>
    <source>
        <strain evidence="1">Glfc:IPQL:Cfum</strain>
    </source>
</reference>
<comment type="caution">
    <text evidence="1">The sequence shown here is derived from an EMBL/GenBank/DDBJ whole genome shotgun (WGS) entry which is preliminary data.</text>
</comment>
<dbReference type="Proteomes" id="UP001064048">
    <property type="component" value="Chromosome 18"/>
</dbReference>
<protein>
    <submittedName>
        <fullName evidence="1">Uncharacterized protein</fullName>
    </submittedName>
</protein>
<name>A0ACC0KP85_CHOFU</name>
<organism evidence="1 2">
    <name type="scientific">Choristoneura fumiferana</name>
    <name type="common">Spruce budworm moth</name>
    <name type="synonym">Archips fumiferana</name>
    <dbReference type="NCBI Taxonomy" id="7141"/>
    <lineage>
        <taxon>Eukaryota</taxon>
        <taxon>Metazoa</taxon>
        <taxon>Ecdysozoa</taxon>
        <taxon>Arthropoda</taxon>
        <taxon>Hexapoda</taxon>
        <taxon>Insecta</taxon>
        <taxon>Pterygota</taxon>
        <taxon>Neoptera</taxon>
        <taxon>Endopterygota</taxon>
        <taxon>Lepidoptera</taxon>
        <taxon>Glossata</taxon>
        <taxon>Ditrysia</taxon>
        <taxon>Tortricoidea</taxon>
        <taxon>Tortricidae</taxon>
        <taxon>Tortricinae</taxon>
        <taxon>Choristoneura</taxon>
    </lineage>
</organism>
<evidence type="ECO:0000313" key="1">
    <source>
        <dbReference type="EMBL" id="KAI8437961.1"/>
    </source>
</evidence>
<gene>
    <name evidence="1" type="ORF">MSG28_010625</name>
</gene>
<proteinExistence type="predicted"/>
<keyword evidence="2" id="KW-1185">Reference proteome</keyword>
<evidence type="ECO:0000313" key="2">
    <source>
        <dbReference type="Proteomes" id="UP001064048"/>
    </source>
</evidence>
<accession>A0ACC0KP85</accession>
<sequence length="135" mass="15383">MEEKTPKHGPEASTTTEDQILSITVLWLALNEECEAMLNPNVRRLYVAYSFLGRDGAELETPISLPKPKHYVDKCYYNFKKSFRLTKFDMPILDHMAKCRSQSRTVHNSKDCIVFTVVSEPPEDPLGIDSCEDIG</sequence>
<dbReference type="EMBL" id="CM046118">
    <property type="protein sequence ID" value="KAI8437961.1"/>
    <property type="molecule type" value="Genomic_DNA"/>
</dbReference>